<keyword evidence="5" id="KW-0804">Transcription</keyword>
<dbReference type="GeneID" id="89998618"/>
<dbReference type="InterPro" id="IPR001138">
    <property type="entry name" value="Zn2Cys6_DnaBD"/>
</dbReference>
<dbReference type="InterPro" id="IPR036864">
    <property type="entry name" value="Zn2-C6_fun-type_DNA-bd_sf"/>
</dbReference>
<dbReference type="PANTHER" id="PTHR36206">
    <property type="entry name" value="ASPERCRYPTIN BIOSYNTHESIS CLUSTER-SPECIFIC TRANSCRIPTION REGULATOR ATNN-RELATED"/>
    <property type="match status" value="1"/>
</dbReference>
<evidence type="ECO:0000256" key="5">
    <source>
        <dbReference type="ARBA" id="ARBA00023163"/>
    </source>
</evidence>
<dbReference type="CDD" id="cd00067">
    <property type="entry name" value="GAL4"/>
    <property type="match status" value="1"/>
</dbReference>
<feature type="domain" description="Zn(2)-C6 fungal-type" evidence="8">
    <location>
        <begin position="46"/>
        <end position="76"/>
    </location>
</feature>
<keyword evidence="6" id="KW-0539">Nucleus</keyword>
<dbReference type="Pfam" id="PF00172">
    <property type="entry name" value="Zn_clus"/>
    <property type="match status" value="1"/>
</dbReference>
<evidence type="ECO:0000256" key="7">
    <source>
        <dbReference type="SAM" id="MobiDB-lite"/>
    </source>
</evidence>
<dbReference type="EMBL" id="JAVHJV010000005">
    <property type="protein sequence ID" value="KAK5942604.1"/>
    <property type="molecule type" value="Genomic_DNA"/>
</dbReference>
<evidence type="ECO:0000256" key="2">
    <source>
        <dbReference type="ARBA" id="ARBA00022833"/>
    </source>
</evidence>
<feature type="compositionally biased region" description="Acidic residues" evidence="7">
    <location>
        <begin position="784"/>
        <end position="796"/>
    </location>
</feature>
<keyword evidence="4" id="KW-0238">DNA-binding</keyword>
<gene>
    <name evidence="9" type="ORF">PMZ80_005169</name>
</gene>
<keyword evidence="1" id="KW-0479">Metal-binding</keyword>
<evidence type="ECO:0000256" key="1">
    <source>
        <dbReference type="ARBA" id="ARBA00022723"/>
    </source>
</evidence>
<dbReference type="Gene3D" id="4.10.240.10">
    <property type="entry name" value="Zn(2)-C6 fungal-type DNA-binding domain"/>
    <property type="match status" value="1"/>
</dbReference>
<evidence type="ECO:0000313" key="10">
    <source>
        <dbReference type="Proteomes" id="UP001334248"/>
    </source>
</evidence>
<proteinExistence type="predicted"/>
<keyword evidence="2" id="KW-0862">Zinc</keyword>
<evidence type="ECO:0000259" key="8">
    <source>
        <dbReference type="PROSITE" id="PS50048"/>
    </source>
</evidence>
<accession>A0ABR0RQU5</accession>
<dbReference type="PROSITE" id="PS00463">
    <property type="entry name" value="ZN2_CY6_FUNGAL_1"/>
    <property type="match status" value="1"/>
</dbReference>
<keyword evidence="10" id="KW-1185">Reference proteome</keyword>
<evidence type="ECO:0000256" key="6">
    <source>
        <dbReference type="ARBA" id="ARBA00023242"/>
    </source>
</evidence>
<comment type="caution">
    <text evidence="9">The sequence shown here is derived from an EMBL/GenBank/DDBJ whole genome shotgun (WGS) entry which is preliminary data.</text>
</comment>
<dbReference type="Proteomes" id="UP001334248">
    <property type="component" value="Unassembled WGS sequence"/>
</dbReference>
<dbReference type="RefSeq" id="XP_064730694.1">
    <property type="nucleotide sequence ID" value="XM_064873590.1"/>
</dbReference>
<evidence type="ECO:0000313" key="9">
    <source>
        <dbReference type="EMBL" id="KAK5942604.1"/>
    </source>
</evidence>
<dbReference type="InterPro" id="IPR052360">
    <property type="entry name" value="Transcr_Regulatory_Proteins"/>
</dbReference>
<protein>
    <recommendedName>
        <fullName evidence="8">Zn(2)-C6 fungal-type domain-containing protein</fullName>
    </recommendedName>
</protein>
<sequence>MVLASTPILPFVQRAPKFDGSSMTFEATFVDTPARVKKKHKKTRTGCVTCKARRVKCDEKKPICDRCSTLGRVCFYRPVPQHTYRGSSEADDLDTPSPIPLPELALSPIERTQETAQLQQFCMNTSLAVFKNLGRPFETFWTSAVPKLSFSEPCVAHIMVALAARQRASFYVSNASLERGRLVNVYNKHYMNALNLLVTPDSRAKPEMVLLCCLMFISMENVEDTVSNQFLHLRSGLQVLREWKSSHTPTTPASTTSGNDLIQRTLEPMFARFEAAVSPSIYDNDQKPAACLEWPMPVLPNRFENLATARGALYEIAQWVFSQGHHQMIFHKPHSPDFVQTLELCLKWRDILNKYGIDHPTDREKYRSTVLALETNHQLLVLLIKCTTLPNELLWGGYSNMLEEILCNIEALGEQGLADLPQRRSKMSLLPRMMPALFAVAIICRRRTTQKRAVELIKRIHAENHKDQCFAAVVAEGCIQLEEALEQKSVMQLSSMDSRIRPLMAELVPGRPGKILLTYTRPFVRPLIADDADLGPIIAGAPKDTIELPWRSTEVPPAKVVNLWPVIEFLRLSGSSGLVGPNTGHCLCKTYGALFALMRLHLDFCKDVAETRLPSSIASRRASPLLSYLNKRKAESQWARDHGLHLLATSSTLRQEFTDLLDRAETSLVVHCVDCLAKLLHHLIRDLGIRQPVFKNIWLKVDFNCSPSQYTTGHWTLHLENVIADFQTHMQSLYGHFDLLGTELTPIGLKQVWSVEVIRTIGLRAIQKDSLYPTQNMIPSTVGDNDDDDDESDEEDGHALGSAVWSYQSLPRVKELGRQVKRLDVARFADPDSRQRDHLTRALHRTLPALSADHWRLPDEALRREHKAAGKSVRRLVMREEVWVGVRMGL</sequence>
<dbReference type="PROSITE" id="PS50048">
    <property type="entry name" value="ZN2_CY6_FUNGAL_2"/>
    <property type="match status" value="1"/>
</dbReference>
<organism evidence="9 10">
    <name type="scientific">Knufia obscura</name>
    <dbReference type="NCBI Taxonomy" id="1635080"/>
    <lineage>
        <taxon>Eukaryota</taxon>
        <taxon>Fungi</taxon>
        <taxon>Dikarya</taxon>
        <taxon>Ascomycota</taxon>
        <taxon>Pezizomycotina</taxon>
        <taxon>Eurotiomycetes</taxon>
        <taxon>Chaetothyriomycetidae</taxon>
        <taxon>Chaetothyriales</taxon>
        <taxon>Trichomeriaceae</taxon>
        <taxon>Knufia</taxon>
    </lineage>
</organism>
<dbReference type="SMART" id="SM00066">
    <property type="entry name" value="GAL4"/>
    <property type="match status" value="1"/>
</dbReference>
<reference evidence="9 10" key="1">
    <citation type="journal article" date="2023" name="Res Sq">
        <title>Genomic and morphological characterization of Knufia obscura isolated from the Mars 2020 spacecraft assembly facility.</title>
        <authorList>
            <person name="Chander A.M."/>
            <person name="Teixeira M.M."/>
            <person name="Singh N.K."/>
            <person name="Williams M.P."/>
            <person name="Parker C.W."/>
            <person name="Leo P."/>
            <person name="Stajich J.E."/>
            <person name="Torok T."/>
            <person name="Tighe S."/>
            <person name="Mason C.E."/>
            <person name="Venkateswaran K."/>
        </authorList>
    </citation>
    <scope>NUCLEOTIDE SEQUENCE [LARGE SCALE GENOMIC DNA]</scope>
    <source>
        <strain evidence="9 10">CCFEE 5817</strain>
    </source>
</reference>
<dbReference type="PANTHER" id="PTHR36206:SF13">
    <property type="entry name" value="TRANSCRIPTIONAL REGULATORY PROTEIN MOC3"/>
    <property type="match status" value="1"/>
</dbReference>
<evidence type="ECO:0000256" key="4">
    <source>
        <dbReference type="ARBA" id="ARBA00023125"/>
    </source>
</evidence>
<keyword evidence="3" id="KW-0805">Transcription regulation</keyword>
<feature type="region of interest" description="Disordered" evidence="7">
    <location>
        <begin position="776"/>
        <end position="798"/>
    </location>
</feature>
<name>A0ABR0RQU5_9EURO</name>
<evidence type="ECO:0000256" key="3">
    <source>
        <dbReference type="ARBA" id="ARBA00023015"/>
    </source>
</evidence>
<dbReference type="SUPFAM" id="SSF57701">
    <property type="entry name" value="Zn2/Cys6 DNA-binding domain"/>
    <property type="match status" value="1"/>
</dbReference>